<evidence type="ECO:0000256" key="5">
    <source>
        <dbReference type="PROSITE-ProRule" id="PRU01248"/>
    </source>
</evidence>
<dbReference type="CDD" id="cd00801">
    <property type="entry name" value="INT_P4_C"/>
    <property type="match status" value="1"/>
</dbReference>
<dbReference type="InterPro" id="IPR011010">
    <property type="entry name" value="DNA_brk_join_enz"/>
</dbReference>
<evidence type="ECO:0000256" key="1">
    <source>
        <dbReference type="ARBA" id="ARBA00008857"/>
    </source>
</evidence>
<dbReference type="Gene3D" id="1.10.150.130">
    <property type="match status" value="1"/>
</dbReference>
<dbReference type="GO" id="GO:0003677">
    <property type="term" value="F:DNA binding"/>
    <property type="evidence" value="ECO:0007669"/>
    <property type="project" value="UniProtKB-UniRule"/>
</dbReference>
<gene>
    <name evidence="10" type="ORF">XF10B_27880</name>
    <name evidence="8" type="ORF">XF1B_28970</name>
    <name evidence="9" type="ORF">XF4B_28160</name>
</gene>
<sequence>MPRLTDTSLRALAVPSKGQRTYFDEVVPGFGCRVSQGGTKSFIVQLGADRRLITIGRYPLISLAKAREEAKRLMAERTLGRFRPQSIPWDEARELFLATCAQKNKPRTVRDYRRLLKRHFPFGRKKVSEITPQDINHRIDRLRDTVSEQNHALVAIKIFFSWAQRRHYVQHSPCEGMQIVKRRPRTRVLSPEELAAVYATALNTNYPFGPIVQLCILTGQRRGEIVQLRRSYISGDTVTLPPSITKNNRTHTFPIGNRAQSVIKNIPGDDDLLFIGTGGKGIFSDWSKKKTAFDRTVFKNGFEVRPWTLHDLRRTFASGLASLGIRIEVVEKLLNHVSGSFAGVAGIYQRHTYMEEMRAAIGAWEKHVASLHCRDWRVISPSLSPLQPLETCEG</sequence>
<dbReference type="InterPro" id="IPR025166">
    <property type="entry name" value="Integrase_DNA_bind_dom"/>
</dbReference>
<evidence type="ECO:0000259" key="7">
    <source>
        <dbReference type="PROSITE" id="PS51900"/>
    </source>
</evidence>
<reference evidence="9" key="3">
    <citation type="submission" date="2020-05" db="EMBL/GenBank/DDBJ databases">
        <title>Complete genome sequence of Bradyrhizobium diazoefficiens XF4 isolated from soybean nodule.</title>
        <authorList>
            <person name="Noda R."/>
            <person name="Kakizaki K."/>
            <person name="Minamisawa K."/>
        </authorList>
    </citation>
    <scope>NUCLEOTIDE SEQUENCE</scope>
    <source>
        <strain evidence="9">XF4</strain>
    </source>
</reference>
<evidence type="ECO:0000259" key="6">
    <source>
        <dbReference type="PROSITE" id="PS51898"/>
    </source>
</evidence>
<dbReference type="PANTHER" id="PTHR30629:SF2">
    <property type="entry name" value="PROPHAGE INTEGRASE INTS-RELATED"/>
    <property type="match status" value="1"/>
</dbReference>
<dbReference type="AlphaFoldDB" id="A0A809WZE5"/>
<dbReference type="SUPFAM" id="SSF56349">
    <property type="entry name" value="DNA breaking-rejoining enzymes"/>
    <property type="match status" value="1"/>
</dbReference>
<evidence type="ECO:0000313" key="8">
    <source>
        <dbReference type="EMBL" id="BCE20216.1"/>
    </source>
</evidence>
<keyword evidence="3 5" id="KW-0238">DNA-binding</keyword>
<protein>
    <submittedName>
        <fullName evidence="8">Integrase</fullName>
    </submittedName>
</protein>
<dbReference type="Pfam" id="PF13356">
    <property type="entry name" value="Arm-DNA-bind_3"/>
    <property type="match status" value="1"/>
</dbReference>
<keyword evidence="4" id="KW-0233">DNA recombination</keyword>
<dbReference type="PANTHER" id="PTHR30629">
    <property type="entry name" value="PROPHAGE INTEGRASE"/>
    <property type="match status" value="1"/>
</dbReference>
<reference evidence="10" key="2">
    <citation type="submission" date="2020-05" db="EMBL/GenBank/DDBJ databases">
        <title>Complete genome sequence of Bradyrhizobium diazoefficiens XF10 isolated from soybean nodule.</title>
        <authorList>
            <person name="Noda R."/>
            <person name="Kakizaki K."/>
            <person name="Minamisawa K."/>
        </authorList>
    </citation>
    <scope>NUCLEOTIDE SEQUENCE</scope>
    <source>
        <strain evidence="10">XF10</strain>
    </source>
</reference>
<dbReference type="EMBL" id="AP023099">
    <property type="protein sequence ID" value="BCE89990.1"/>
    <property type="molecule type" value="Genomic_DNA"/>
</dbReference>
<evidence type="ECO:0000256" key="2">
    <source>
        <dbReference type="ARBA" id="ARBA00022908"/>
    </source>
</evidence>
<dbReference type="InterPro" id="IPR038488">
    <property type="entry name" value="Integrase_DNA-bd_sf"/>
</dbReference>
<dbReference type="InterPro" id="IPR002104">
    <property type="entry name" value="Integrase_catalytic"/>
</dbReference>
<dbReference type="PROSITE" id="PS51900">
    <property type="entry name" value="CB"/>
    <property type="match status" value="1"/>
</dbReference>
<evidence type="ECO:0000313" key="10">
    <source>
        <dbReference type="EMBL" id="BCE89990.1"/>
    </source>
</evidence>
<evidence type="ECO:0000313" key="9">
    <source>
        <dbReference type="EMBL" id="BCE46467.1"/>
    </source>
</evidence>
<proteinExistence type="inferred from homology"/>
<dbReference type="GO" id="GO:0015074">
    <property type="term" value="P:DNA integration"/>
    <property type="evidence" value="ECO:0007669"/>
    <property type="project" value="UniProtKB-KW"/>
</dbReference>
<reference evidence="8" key="1">
    <citation type="submission" date="2020-05" db="EMBL/GenBank/DDBJ databases">
        <title>Complete genome sequence of Bradyrhizobium diazoefficiens XF1 isolated from soybean nodule.</title>
        <authorList>
            <person name="Noda R."/>
            <person name="Kakizaki K."/>
            <person name="Minamisawa K."/>
        </authorList>
    </citation>
    <scope>NUCLEOTIDE SEQUENCE</scope>
    <source>
        <strain evidence="8">XF1</strain>
    </source>
</reference>
<dbReference type="Gene3D" id="3.30.160.390">
    <property type="entry name" value="Integrase, DNA-binding domain"/>
    <property type="match status" value="1"/>
</dbReference>
<name>A0A809WZE5_9BRAD</name>
<feature type="domain" description="Tyr recombinase" evidence="6">
    <location>
        <begin position="184"/>
        <end position="362"/>
    </location>
</feature>
<organism evidence="8">
    <name type="scientific">Bradyrhizobium diazoefficiens</name>
    <dbReference type="NCBI Taxonomy" id="1355477"/>
    <lineage>
        <taxon>Bacteria</taxon>
        <taxon>Pseudomonadati</taxon>
        <taxon>Pseudomonadota</taxon>
        <taxon>Alphaproteobacteria</taxon>
        <taxon>Hyphomicrobiales</taxon>
        <taxon>Nitrobacteraceae</taxon>
        <taxon>Bradyrhizobium</taxon>
    </lineage>
</organism>
<evidence type="ECO:0000256" key="4">
    <source>
        <dbReference type="ARBA" id="ARBA00023172"/>
    </source>
</evidence>
<dbReference type="GO" id="GO:0006310">
    <property type="term" value="P:DNA recombination"/>
    <property type="evidence" value="ECO:0007669"/>
    <property type="project" value="UniProtKB-KW"/>
</dbReference>
<dbReference type="InterPro" id="IPR013762">
    <property type="entry name" value="Integrase-like_cat_sf"/>
</dbReference>
<comment type="similarity">
    <text evidence="1">Belongs to the 'phage' integrase family.</text>
</comment>
<keyword evidence="2" id="KW-0229">DNA integration</keyword>
<dbReference type="Gene3D" id="1.10.443.10">
    <property type="entry name" value="Intergrase catalytic core"/>
    <property type="match status" value="1"/>
</dbReference>
<dbReference type="EMBL" id="AP023094">
    <property type="protein sequence ID" value="BCE46467.1"/>
    <property type="molecule type" value="Genomic_DNA"/>
</dbReference>
<evidence type="ECO:0000256" key="3">
    <source>
        <dbReference type="ARBA" id="ARBA00023125"/>
    </source>
</evidence>
<dbReference type="Pfam" id="PF00589">
    <property type="entry name" value="Phage_integrase"/>
    <property type="match status" value="1"/>
</dbReference>
<accession>A0A809WZE5</accession>
<dbReference type="InterPro" id="IPR010998">
    <property type="entry name" value="Integrase_recombinase_N"/>
</dbReference>
<dbReference type="PROSITE" id="PS51898">
    <property type="entry name" value="TYR_RECOMBINASE"/>
    <property type="match status" value="1"/>
</dbReference>
<dbReference type="InterPro" id="IPR050808">
    <property type="entry name" value="Phage_Integrase"/>
</dbReference>
<feature type="domain" description="Core-binding (CB)" evidence="7">
    <location>
        <begin position="87"/>
        <end position="164"/>
    </location>
</feature>
<dbReference type="EMBL" id="AP023091">
    <property type="protein sequence ID" value="BCE20216.1"/>
    <property type="molecule type" value="Genomic_DNA"/>
</dbReference>
<dbReference type="InterPro" id="IPR044068">
    <property type="entry name" value="CB"/>
</dbReference>